<evidence type="ECO:0000313" key="17">
    <source>
        <dbReference type="Proteomes" id="UP000265040"/>
    </source>
</evidence>
<dbReference type="PANTHER" id="PTHR10166:SF59">
    <property type="entry name" value="VOLTAGE-DEPENDENT CALCIUM CHANNEL SUBUNIT ALPHA-2_DELTA-4"/>
    <property type="match status" value="1"/>
</dbReference>
<dbReference type="PANTHER" id="PTHR10166">
    <property type="entry name" value="VOLTAGE-DEPENDENT CALCIUM CHANNEL SUBUNIT ALPHA-2/DELTA-RELATED"/>
    <property type="match status" value="1"/>
</dbReference>
<dbReference type="GO" id="GO:0005891">
    <property type="term" value="C:voltage-gated calcium channel complex"/>
    <property type="evidence" value="ECO:0007669"/>
    <property type="project" value="TreeGrafter"/>
</dbReference>
<dbReference type="InParanoid" id="A0A3Q1JLV6"/>
<evidence type="ECO:0000256" key="1">
    <source>
        <dbReference type="ARBA" id="ARBA00004479"/>
    </source>
</evidence>
<dbReference type="InterPro" id="IPR051173">
    <property type="entry name" value="Ca_channel_alpha-2/delta"/>
</dbReference>
<keyword evidence="5" id="KW-0107">Calcium channel</keyword>
<evidence type="ECO:0000256" key="11">
    <source>
        <dbReference type="ARBA" id="ARBA00023065"/>
    </source>
</evidence>
<keyword evidence="7" id="KW-0732">Signal</keyword>
<gene>
    <name evidence="16" type="primary">CACNA2D4</name>
</gene>
<keyword evidence="12" id="KW-0472">Membrane</keyword>
<dbReference type="Pfam" id="PF13768">
    <property type="entry name" value="VWA_3"/>
    <property type="match status" value="1"/>
</dbReference>
<comment type="similarity">
    <text evidence="2">Belongs to the calcium channel subunit alpha-2/delta family.</text>
</comment>
<keyword evidence="11" id="KW-0406">Ion transport</keyword>
<evidence type="ECO:0000256" key="13">
    <source>
        <dbReference type="ARBA" id="ARBA00023180"/>
    </source>
</evidence>
<keyword evidence="13" id="KW-0325">Glycoprotein</keyword>
<keyword evidence="17" id="KW-1185">Reference proteome</keyword>
<proteinExistence type="inferred from homology"/>
<evidence type="ECO:0000256" key="5">
    <source>
        <dbReference type="ARBA" id="ARBA00022673"/>
    </source>
</evidence>
<evidence type="ECO:0000313" key="16">
    <source>
        <dbReference type="Ensembl" id="ENSATEP00000015791.2"/>
    </source>
</evidence>
<keyword evidence="14" id="KW-0407">Ion channel</keyword>
<evidence type="ECO:0000259" key="15">
    <source>
        <dbReference type="PROSITE" id="PS50234"/>
    </source>
</evidence>
<evidence type="ECO:0000256" key="3">
    <source>
        <dbReference type="ARBA" id="ARBA00022448"/>
    </source>
</evidence>
<dbReference type="Gene3D" id="3.40.50.410">
    <property type="entry name" value="von Willebrand factor, type A domain"/>
    <property type="match status" value="1"/>
</dbReference>
<reference evidence="16" key="3">
    <citation type="submission" date="2025-09" db="UniProtKB">
        <authorList>
            <consortium name="Ensembl"/>
        </authorList>
    </citation>
    <scope>IDENTIFICATION</scope>
</reference>
<dbReference type="InterPro" id="IPR013608">
    <property type="entry name" value="VWA_N"/>
</dbReference>
<keyword evidence="10" id="KW-1133">Transmembrane helix</keyword>
<evidence type="ECO:0000256" key="9">
    <source>
        <dbReference type="ARBA" id="ARBA00022882"/>
    </source>
</evidence>
<evidence type="ECO:0000256" key="8">
    <source>
        <dbReference type="ARBA" id="ARBA00022837"/>
    </source>
</evidence>
<reference evidence="16" key="2">
    <citation type="submission" date="2025-08" db="UniProtKB">
        <authorList>
            <consortium name="Ensembl"/>
        </authorList>
    </citation>
    <scope>IDENTIFICATION</scope>
</reference>
<dbReference type="GO" id="GO:0005245">
    <property type="term" value="F:voltage-gated calcium channel activity"/>
    <property type="evidence" value="ECO:0007669"/>
    <property type="project" value="TreeGrafter"/>
</dbReference>
<evidence type="ECO:0000256" key="7">
    <source>
        <dbReference type="ARBA" id="ARBA00022729"/>
    </source>
</evidence>
<dbReference type="Proteomes" id="UP000265040">
    <property type="component" value="Chromosome 6"/>
</dbReference>
<organism evidence="16 17">
    <name type="scientific">Anabas testudineus</name>
    <name type="common">Climbing perch</name>
    <name type="synonym">Anthias testudineus</name>
    <dbReference type="NCBI Taxonomy" id="64144"/>
    <lineage>
        <taxon>Eukaryota</taxon>
        <taxon>Metazoa</taxon>
        <taxon>Chordata</taxon>
        <taxon>Craniata</taxon>
        <taxon>Vertebrata</taxon>
        <taxon>Euteleostomi</taxon>
        <taxon>Actinopterygii</taxon>
        <taxon>Neopterygii</taxon>
        <taxon>Teleostei</taxon>
        <taxon>Neoteleostei</taxon>
        <taxon>Acanthomorphata</taxon>
        <taxon>Anabantaria</taxon>
        <taxon>Anabantiformes</taxon>
        <taxon>Anabantoidei</taxon>
        <taxon>Anabantidae</taxon>
        <taxon>Anabas</taxon>
    </lineage>
</organism>
<keyword evidence="6" id="KW-0812">Transmembrane</keyword>
<dbReference type="SMART" id="SM00327">
    <property type="entry name" value="VWA"/>
    <property type="match status" value="1"/>
</dbReference>
<evidence type="ECO:0000256" key="10">
    <source>
        <dbReference type="ARBA" id="ARBA00022989"/>
    </source>
</evidence>
<evidence type="ECO:0000256" key="6">
    <source>
        <dbReference type="ARBA" id="ARBA00022692"/>
    </source>
</evidence>
<keyword evidence="8" id="KW-0106">Calcium</keyword>
<dbReference type="PROSITE" id="PS50234">
    <property type="entry name" value="VWFA"/>
    <property type="match status" value="1"/>
</dbReference>
<dbReference type="GeneTree" id="ENSGT00940000155997"/>
<comment type="subcellular location">
    <subcellularLocation>
        <location evidence="1">Membrane</location>
        <topology evidence="1">Single-pass type I membrane protein</topology>
    </subcellularLocation>
</comment>
<evidence type="ECO:0000256" key="14">
    <source>
        <dbReference type="ARBA" id="ARBA00023303"/>
    </source>
</evidence>
<dbReference type="InterPro" id="IPR002035">
    <property type="entry name" value="VWF_A"/>
</dbReference>
<keyword evidence="9" id="KW-0851">Voltage-gated channel</keyword>
<dbReference type="SUPFAM" id="SSF53300">
    <property type="entry name" value="vWA-like"/>
    <property type="match status" value="1"/>
</dbReference>
<dbReference type="Ensembl" id="ENSATET00000016035.2">
    <property type="protein sequence ID" value="ENSATEP00000015791.2"/>
    <property type="gene ID" value="ENSATEG00000010873.2"/>
</dbReference>
<protein>
    <recommendedName>
        <fullName evidence="15">VWFA domain-containing protein</fullName>
    </recommendedName>
</protein>
<dbReference type="Pfam" id="PF08399">
    <property type="entry name" value="VWA_N"/>
    <property type="match status" value="1"/>
</dbReference>
<evidence type="ECO:0000256" key="4">
    <source>
        <dbReference type="ARBA" id="ARBA00022568"/>
    </source>
</evidence>
<feature type="domain" description="VWFA" evidence="15">
    <location>
        <begin position="140"/>
        <end position="308"/>
    </location>
</feature>
<evidence type="ECO:0000256" key="2">
    <source>
        <dbReference type="ARBA" id="ARBA00007060"/>
    </source>
</evidence>
<dbReference type="FunFam" id="3.40.50.410:FF:000007">
    <property type="entry name" value="Calcium voltage-gated channel auxiliary subunit alpha2delta 3"/>
    <property type="match status" value="1"/>
</dbReference>
<dbReference type="OrthoDB" id="10054666at2759"/>
<name>A0A3Q1JLV6_ANATE</name>
<dbReference type="AlphaFoldDB" id="A0A3Q1JLV6"/>
<dbReference type="Gene3D" id="3.30.450.20">
    <property type="entry name" value="PAS domain"/>
    <property type="match status" value="1"/>
</dbReference>
<dbReference type="STRING" id="64144.ENSATEP00000015791"/>
<keyword evidence="4" id="KW-0109">Calcium transport</keyword>
<dbReference type="InterPro" id="IPR036465">
    <property type="entry name" value="vWFA_dom_sf"/>
</dbReference>
<accession>A0A3Q1JLV6</accession>
<evidence type="ECO:0000256" key="12">
    <source>
        <dbReference type="ARBA" id="ARBA00023136"/>
    </source>
</evidence>
<sequence>DLYHEFNATLQFDYYNSMLINTVDEDGNFVDLGGEFPLEGNEHFNNMLVNTQQSNIQVPTNVYNKDPYILNAIYNSEALNDVFISNFQKDPTLTWQYFGSSTGFFRIYPGIKWTPDSNGVAAFDCRNRNWYIQAATSPKDIIIMVDISGSMKGLKMTIAKHTINTILDTLGENDFVNVIAYTDYVRYVEPCFRGTLVQADLDNREVRPLSASRRLKELRRCLSTNGQGSMCNQAIMLITDGAMEDFESVFEEFNWPERRVRVFTYLIGREMTFAQNTKWIACNNKGYYTHISTLADVQENVMEYLHVLSRPMVINHDHDIIWTEAYMDTVAQSLLLMTSVAMPVFSKKKETLSHGILLGVVGSDVPLMEVMKLAPRYMLGAHGYAFLINNNGYILAHPDLRPLVSSAPSLHEPNLA</sequence>
<keyword evidence="3" id="KW-0813">Transport</keyword>
<reference evidence="16" key="1">
    <citation type="submission" date="2021-04" db="EMBL/GenBank/DDBJ databases">
        <authorList>
            <consortium name="Wellcome Sanger Institute Data Sharing"/>
        </authorList>
    </citation>
    <scope>NUCLEOTIDE SEQUENCE [LARGE SCALE GENOMIC DNA]</scope>
</reference>